<evidence type="ECO:0000313" key="2">
    <source>
        <dbReference type="Proteomes" id="UP000692954"/>
    </source>
</evidence>
<dbReference type="EMBL" id="CAJJDN010000012">
    <property type="protein sequence ID" value="CAD8058526.1"/>
    <property type="molecule type" value="Genomic_DNA"/>
</dbReference>
<comment type="caution">
    <text evidence="1">The sequence shown here is derived from an EMBL/GenBank/DDBJ whole genome shotgun (WGS) entry which is preliminary data.</text>
</comment>
<evidence type="ECO:0000313" key="1">
    <source>
        <dbReference type="EMBL" id="CAD8058526.1"/>
    </source>
</evidence>
<organism evidence="1 2">
    <name type="scientific">Paramecium sonneborni</name>
    <dbReference type="NCBI Taxonomy" id="65129"/>
    <lineage>
        <taxon>Eukaryota</taxon>
        <taxon>Sar</taxon>
        <taxon>Alveolata</taxon>
        <taxon>Ciliophora</taxon>
        <taxon>Intramacronucleata</taxon>
        <taxon>Oligohymenophorea</taxon>
        <taxon>Peniculida</taxon>
        <taxon>Parameciidae</taxon>
        <taxon>Paramecium</taxon>
    </lineage>
</organism>
<dbReference type="Proteomes" id="UP000692954">
    <property type="component" value="Unassembled WGS sequence"/>
</dbReference>
<name>A0A8S1L1C0_9CILI</name>
<dbReference type="AlphaFoldDB" id="A0A8S1L1C0"/>
<accession>A0A8S1L1C0</accession>
<keyword evidence="2" id="KW-1185">Reference proteome</keyword>
<gene>
    <name evidence="1" type="ORF">PSON_ATCC_30995.1.T0120247</name>
</gene>
<reference evidence="1" key="1">
    <citation type="submission" date="2021-01" db="EMBL/GenBank/DDBJ databases">
        <authorList>
            <consortium name="Genoscope - CEA"/>
            <person name="William W."/>
        </authorList>
    </citation>
    <scope>NUCLEOTIDE SEQUENCE</scope>
</reference>
<sequence>MQGSFKMFYGNRHNPYFKNLNLKQFIQIHFVQTIIYSRIIIDPVMQQYNYIVLKFSQAKFQLLYQMIFMKMSIVFVVNRKCYKKAVLNSFEFINYSLSVISLKCYYQLISQSKYCFIIELIQLATPFMPVSQKLEISSAQEGLEYKLIKVQLTCGYQQNGTSQNNFKQISYLQMLSKVVLSLSLIQFDSVIYSQILIKFASKFTSLSSNS</sequence>
<protein>
    <submittedName>
        <fullName evidence="1">Uncharacterized protein</fullName>
    </submittedName>
</protein>
<proteinExistence type="predicted"/>